<feature type="compositionally biased region" description="Acidic residues" evidence="5">
    <location>
        <begin position="505"/>
        <end position="526"/>
    </location>
</feature>
<reference evidence="7 8" key="1">
    <citation type="submission" date="2022-01" db="EMBL/GenBank/DDBJ databases">
        <title>A high-quality chromosome-level genome assembly of rohu carp, Labeo rohita.</title>
        <authorList>
            <person name="Arick M.A. II"/>
            <person name="Hsu C.-Y."/>
            <person name="Magbanua Z."/>
            <person name="Pechanova O."/>
            <person name="Grover C."/>
            <person name="Miller E."/>
            <person name="Thrash A."/>
            <person name="Ezzel L."/>
            <person name="Alam S."/>
            <person name="Benzie J."/>
            <person name="Hamilton M."/>
            <person name="Karsi A."/>
            <person name="Lawrence M.L."/>
            <person name="Peterson D.G."/>
        </authorList>
    </citation>
    <scope>NUCLEOTIDE SEQUENCE [LARGE SCALE GENOMIC DNA]</scope>
    <source>
        <strain evidence="8">BAU-BD-2019</strain>
        <tissue evidence="7">Blood</tissue>
    </source>
</reference>
<proteinExistence type="predicted"/>
<dbReference type="SUPFAM" id="SSF140996">
    <property type="entry name" value="Hermes dimerisation domain"/>
    <property type="match status" value="1"/>
</dbReference>
<name>A0ABQ8L8C7_LABRO</name>
<dbReference type="GO" id="GO:0016874">
    <property type="term" value="F:ligase activity"/>
    <property type="evidence" value="ECO:0007669"/>
    <property type="project" value="UniProtKB-KW"/>
</dbReference>
<feature type="domain" description="BED-type" evidence="6">
    <location>
        <begin position="34"/>
        <end position="90"/>
    </location>
</feature>
<dbReference type="InterPro" id="IPR003656">
    <property type="entry name" value="Znf_BED"/>
</dbReference>
<keyword evidence="8" id="KW-1185">Reference proteome</keyword>
<dbReference type="InterPro" id="IPR012337">
    <property type="entry name" value="RNaseH-like_sf"/>
</dbReference>
<keyword evidence="7" id="KW-0436">Ligase</keyword>
<evidence type="ECO:0000256" key="2">
    <source>
        <dbReference type="ARBA" id="ARBA00022771"/>
    </source>
</evidence>
<dbReference type="Proteomes" id="UP000830375">
    <property type="component" value="Unassembled WGS sequence"/>
</dbReference>
<evidence type="ECO:0000259" key="6">
    <source>
        <dbReference type="PROSITE" id="PS50808"/>
    </source>
</evidence>
<evidence type="ECO:0000256" key="5">
    <source>
        <dbReference type="SAM" id="MobiDB-lite"/>
    </source>
</evidence>
<sequence>MSVIETQDSSEMSQPSTSEEVGSQEDQPTLIHPWPYLEEFFEMVGCKNSSFRMRCKLCAPKYHELMAFKKSPSNLKKHIEKKHPTRLEGYTQLTSAALKRKSSTEGSLAPPSKQTKLWEMQRVSQASVDKVVLQFIVQGLHPPHIVQQQGFIDLVQHLQPNTNVMTHNTVINKVTKASVEMKRKLKAALSEIEYIATTADCWTAHRRCFIGVTAHWFNPQTMQRSCAALACKQLKGSHTFSALAGALNDIHTEFNIREKIIRTTTDNGSNFLKAFRVYGQTDENNNPEPVGEGDGEEDDGGQNDDCDEEEESIEGVEFVDAGALLDEDDYLEYQLPKHHRCACHLLNLLMLQKQRLYKRVSRSTFAKCSSLWNKSSRSTTASEVIEDHCKLQLVRPVATRWNSLFSAVERIVRITREQGEGALAAVCSELDTPKFTPVELSFLAEYAKTMSPVAKALDVLQGETSVQMEWLVPTITLLRTKLQHLHVASKVYGQTDENNNPEPVGEGDGEEDDGGQNDDCDEEEESIEDVEFVDAGALLDEDDYLEYQLPKHIFAKCSSLWNKSSRSKLQLVRPLHLSRRKNSEDHCKPQLSARPVYLWISFLAEYAKTMSPVAKALDVLQGETSVQMGWLVPTITLLRTKLQHLHVASKFCQPLIAALISGLEKRFGEMLVDPELIAAAILVPKFKTCWTSDENILKLGLDYIRSHLDCQAENHISEGSQSSEEEDFFSSLMKTGHLETSQQLDAYLGCPGDTVEVLKSFPAVCQLSLKLNTAVPASAACERLFSVAGLIFRPRRACIGSKNFENQLLLRLNKACW</sequence>
<evidence type="ECO:0000313" key="8">
    <source>
        <dbReference type="Proteomes" id="UP000830375"/>
    </source>
</evidence>
<dbReference type="PROSITE" id="PS50808">
    <property type="entry name" value="ZF_BED"/>
    <property type="match status" value="1"/>
</dbReference>
<feature type="compositionally biased region" description="Acidic residues" evidence="5">
    <location>
        <begin position="291"/>
        <end position="309"/>
    </location>
</feature>
<dbReference type="PANTHER" id="PTHR47501:SF7">
    <property type="entry name" value="TRANSPOSASE"/>
    <property type="match status" value="1"/>
</dbReference>
<protein>
    <submittedName>
        <fullName evidence="7">E3 SUMO-protein ligase ZBED1</fullName>
    </submittedName>
</protein>
<evidence type="ECO:0000256" key="3">
    <source>
        <dbReference type="ARBA" id="ARBA00022833"/>
    </source>
</evidence>
<feature type="region of interest" description="Disordered" evidence="5">
    <location>
        <begin position="281"/>
        <end position="309"/>
    </location>
</feature>
<feature type="compositionally biased region" description="Polar residues" evidence="5">
    <location>
        <begin position="1"/>
        <end position="27"/>
    </location>
</feature>
<comment type="caution">
    <text evidence="7">The sequence shown here is derived from an EMBL/GenBank/DDBJ whole genome shotgun (WGS) entry which is preliminary data.</text>
</comment>
<accession>A0ABQ8L8C7</accession>
<evidence type="ECO:0000256" key="4">
    <source>
        <dbReference type="PROSITE-ProRule" id="PRU00027"/>
    </source>
</evidence>
<evidence type="ECO:0000313" key="7">
    <source>
        <dbReference type="EMBL" id="KAI2646589.1"/>
    </source>
</evidence>
<keyword evidence="1" id="KW-0479">Metal-binding</keyword>
<keyword evidence="2 4" id="KW-0863">Zinc-finger</keyword>
<evidence type="ECO:0000256" key="1">
    <source>
        <dbReference type="ARBA" id="ARBA00022723"/>
    </source>
</evidence>
<dbReference type="EMBL" id="JACTAM010001126">
    <property type="protein sequence ID" value="KAI2646589.1"/>
    <property type="molecule type" value="Genomic_DNA"/>
</dbReference>
<organism evidence="7 8">
    <name type="scientific">Labeo rohita</name>
    <name type="common">Indian major carp</name>
    <name type="synonym">Cyprinus rohita</name>
    <dbReference type="NCBI Taxonomy" id="84645"/>
    <lineage>
        <taxon>Eukaryota</taxon>
        <taxon>Metazoa</taxon>
        <taxon>Chordata</taxon>
        <taxon>Craniata</taxon>
        <taxon>Vertebrata</taxon>
        <taxon>Euteleostomi</taxon>
        <taxon>Actinopterygii</taxon>
        <taxon>Neopterygii</taxon>
        <taxon>Teleostei</taxon>
        <taxon>Ostariophysi</taxon>
        <taxon>Cypriniformes</taxon>
        <taxon>Cyprinidae</taxon>
        <taxon>Labeoninae</taxon>
        <taxon>Labeonini</taxon>
        <taxon>Labeo</taxon>
    </lineage>
</organism>
<feature type="region of interest" description="Disordered" evidence="5">
    <location>
        <begin position="1"/>
        <end position="28"/>
    </location>
</feature>
<feature type="region of interest" description="Disordered" evidence="5">
    <location>
        <begin position="492"/>
        <end position="526"/>
    </location>
</feature>
<dbReference type="SUPFAM" id="SSF53098">
    <property type="entry name" value="Ribonuclease H-like"/>
    <property type="match status" value="2"/>
</dbReference>
<gene>
    <name evidence="7" type="ORF">H4Q32_026225</name>
</gene>
<dbReference type="PANTHER" id="PTHR47501">
    <property type="entry name" value="TRANSPOSASE-RELATED"/>
    <property type="match status" value="1"/>
</dbReference>
<keyword evidence="3" id="KW-0862">Zinc</keyword>